<keyword evidence="7" id="KW-0325">Glycoprotein</keyword>
<dbReference type="GO" id="GO:0034332">
    <property type="term" value="P:adherens junction organization"/>
    <property type="evidence" value="ECO:0007669"/>
    <property type="project" value="TreeGrafter"/>
</dbReference>
<gene>
    <name evidence="10" type="primary">CDH17</name>
</gene>
<dbReference type="GO" id="GO:0044331">
    <property type="term" value="P:cell-cell adhesion mediated by cadherin"/>
    <property type="evidence" value="ECO:0007669"/>
    <property type="project" value="TreeGrafter"/>
</dbReference>
<accession>A0A8D3B9V0</accession>
<feature type="domain" description="Cadherin" evidence="9">
    <location>
        <begin position="80"/>
        <end position="295"/>
    </location>
</feature>
<reference evidence="10" key="2">
    <citation type="submission" date="2025-08" db="UniProtKB">
        <authorList>
            <consortium name="Ensembl"/>
        </authorList>
    </citation>
    <scope>IDENTIFICATION</scope>
</reference>
<keyword evidence="4 8" id="KW-0106">Calcium</keyword>
<dbReference type="GeneTree" id="ENSGT00940000157655"/>
<evidence type="ECO:0000259" key="9">
    <source>
        <dbReference type="PROSITE" id="PS50268"/>
    </source>
</evidence>
<dbReference type="PROSITE" id="PS00232">
    <property type="entry name" value="CADHERIN_1"/>
    <property type="match status" value="2"/>
</dbReference>
<protein>
    <submittedName>
        <fullName evidence="10">Cadherin 17, LI cadherin (liver-intestine)</fullName>
    </submittedName>
</protein>
<evidence type="ECO:0000256" key="2">
    <source>
        <dbReference type="ARBA" id="ARBA00022475"/>
    </source>
</evidence>
<dbReference type="Ensembl" id="ENSSMAT00000031184.2">
    <property type="protein sequence ID" value="ENSSMAP00000030806.2"/>
    <property type="gene ID" value="ENSSMAG00000018881.2"/>
</dbReference>
<dbReference type="GO" id="GO:0016339">
    <property type="term" value="P:calcium-dependent cell-cell adhesion via plasma membrane cell adhesion molecules"/>
    <property type="evidence" value="ECO:0007669"/>
    <property type="project" value="TreeGrafter"/>
</dbReference>
<dbReference type="Proteomes" id="UP000694558">
    <property type="component" value="Chromosome 1"/>
</dbReference>
<evidence type="ECO:0000313" key="11">
    <source>
        <dbReference type="Proteomes" id="UP000694558"/>
    </source>
</evidence>
<dbReference type="GO" id="GO:0005912">
    <property type="term" value="C:adherens junction"/>
    <property type="evidence" value="ECO:0007669"/>
    <property type="project" value="TreeGrafter"/>
</dbReference>
<dbReference type="PANTHER" id="PTHR24027">
    <property type="entry name" value="CADHERIN-23"/>
    <property type="match status" value="1"/>
</dbReference>
<feature type="domain" description="Cadherin" evidence="9">
    <location>
        <begin position="518"/>
        <end position="637"/>
    </location>
</feature>
<dbReference type="Gene3D" id="2.60.40.60">
    <property type="entry name" value="Cadherins"/>
    <property type="match status" value="7"/>
</dbReference>
<evidence type="ECO:0000256" key="6">
    <source>
        <dbReference type="ARBA" id="ARBA00023136"/>
    </source>
</evidence>
<dbReference type="CDD" id="cd11304">
    <property type="entry name" value="Cadherin_repeat"/>
    <property type="match status" value="5"/>
</dbReference>
<dbReference type="PANTHER" id="PTHR24027:SF419">
    <property type="entry name" value="CADHERIN-17"/>
    <property type="match status" value="1"/>
</dbReference>
<keyword evidence="5" id="KW-0130">Cell adhesion</keyword>
<dbReference type="AlphaFoldDB" id="A0A8D3B9V0"/>
<evidence type="ECO:0000313" key="10">
    <source>
        <dbReference type="Ensembl" id="ENSSMAP00000030806.2"/>
    </source>
</evidence>
<dbReference type="GO" id="GO:0007043">
    <property type="term" value="P:cell-cell junction assembly"/>
    <property type="evidence" value="ECO:0007669"/>
    <property type="project" value="TreeGrafter"/>
</dbReference>
<evidence type="ECO:0000256" key="8">
    <source>
        <dbReference type="PROSITE-ProRule" id="PRU00043"/>
    </source>
</evidence>
<reference evidence="10" key="1">
    <citation type="submission" date="2023-05" db="EMBL/GenBank/DDBJ databases">
        <title>High-quality long-read genome of Scophthalmus maximus.</title>
        <authorList>
            <person name="Lien S."/>
            <person name="Martinez P."/>
        </authorList>
    </citation>
    <scope>NUCLEOTIDE SEQUENCE [LARGE SCALE GENOMIC DNA]</scope>
</reference>
<organism evidence="10 11">
    <name type="scientific">Scophthalmus maximus</name>
    <name type="common">Turbot</name>
    <name type="synonym">Psetta maxima</name>
    <dbReference type="NCBI Taxonomy" id="52904"/>
    <lineage>
        <taxon>Eukaryota</taxon>
        <taxon>Metazoa</taxon>
        <taxon>Chordata</taxon>
        <taxon>Craniata</taxon>
        <taxon>Vertebrata</taxon>
        <taxon>Euteleostomi</taxon>
        <taxon>Actinopterygii</taxon>
        <taxon>Neopterygii</taxon>
        <taxon>Teleostei</taxon>
        <taxon>Neoteleostei</taxon>
        <taxon>Acanthomorphata</taxon>
        <taxon>Carangaria</taxon>
        <taxon>Pleuronectiformes</taxon>
        <taxon>Pleuronectoidei</taxon>
        <taxon>Scophthalmidae</taxon>
        <taxon>Scophthalmus</taxon>
    </lineage>
</organism>
<evidence type="ECO:0000256" key="7">
    <source>
        <dbReference type="ARBA" id="ARBA00023180"/>
    </source>
</evidence>
<evidence type="ECO:0000256" key="3">
    <source>
        <dbReference type="ARBA" id="ARBA00022737"/>
    </source>
</evidence>
<dbReference type="GO" id="GO:0005509">
    <property type="term" value="F:calcium ion binding"/>
    <property type="evidence" value="ECO:0007669"/>
    <property type="project" value="UniProtKB-UniRule"/>
</dbReference>
<proteinExistence type="predicted"/>
<dbReference type="GO" id="GO:0007156">
    <property type="term" value="P:homophilic cell adhesion via plasma membrane adhesion molecules"/>
    <property type="evidence" value="ECO:0007669"/>
    <property type="project" value="InterPro"/>
</dbReference>
<dbReference type="PRINTS" id="PR00205">
    <property type="entry name" value="CADHERIN"/>
</dbReference>
<keyword evidence="6" id="KW-0472">Membrane</keyword>
<dbReference type="SUPFAM" id="SSF49313">
    <property type="entry name" value="Cadherin-like"/>
    <property type="match status" value="7"/>
</dbReference>
<dbReference type="PROSITE" id="PS50268">
    <property type="entry name" value="CADHERIN_2"/>
    <property type="match status" value="5"/>
</dbReference>
<keyword evidence="2" id="KW-1003">Cell membrane</keyword>
<dbReference type="FunFam" id="2.60.40.60:FF:000019">
    <property type="entry name" value="Cadherin 2"/>
    <property type="match status" value="1"/>
</dbReference>
<dbReference type="InterPro" id="IPR002126">
    <property type="entry name" value="Cadherin-like_dom"/>
</dbReference>
<dbReference type="InterPro" id="IPR020894">
    <property type="entry name" value="Cadherin_CS"/>
</dbReference>
<keyword evidence="3" id="KW-0677">Repeat</keyword>
<dbReference type="Pfam" id="PF00028">
    <property type="entry name" value="Cadherin"/>
    <property type="match status" value="5"/>
</dbReference>
<dbReference type="GO" id="GO:0016342">
    <property type="term" value="C:catenin complex"/>
    <property type="evidence" value="ECO:0007669"/>
    <property type="project" value="TreeGrafter"/>
</dbReference>
<feature type="domain" description="Cadherin" evidence="9">
    <location>
        <begin position="410"/>
        <end position="517"/>
    </location>
</feature>
<evidence type="ECO:0000256" key="5">
    <source>
        <dbReference type="ARBA" id="ARBA00022889"/>
    </source>
</evidence>
<dbReference type="GO" id="GO:0045296">
    <property type="term" value="F:cadherin binding"/>
    <property type="evidence" value="ECO:0007669"/>
    <property type="project" value="TreeGrafter"/>
</dbReference>
<sequence>MHQFQVTHAGVNNFRLSGEGNEDIKISKDGWLFLDRPLDWSRDDHYIIKVEALADEEVVDGPVYVTINVVDINNNAPHFNQSEYTAVVREKTAAGVPFTRVFASDQDDPETPNAHLSYSLVSQTPNTHQVHLFQINPNTGEISTTEEEIRRRNVDPLQDPDYTLFVRVQDLGGASENALSGNTGVHIVVQQNLWFNPGPITVKEQLEGDYPMIIAVVQSNHPEAIYSLVQKERELKFPFQITQNGGIQLTEPLDREDKNMYILVVFAKDDSDKEVEPPMEIQVLVEDVNDNAPVCENEESVFELQENEPVGSFVGQLLAHDDDQTETLNSLLTYTILPEDPTAPDVFSIDAASGRIQALRLLQRREQQVYRLNVRVSDPAFSVNCKVVIKVIDVNNETPLFEKNDYGEHTLAEDTPVGHTVVSIRATDADDPDSGSSHIEFHISAGNDGEVFAVETDGKGVGQLVLVKPLDFESSPTYKLQIDARNPEPLMEGIEYGGESTAFVTVSVTDVDEAPEFSLDVLDVTLPENTTKGSVLLTVEAKDPEGKEIGFKLDGDTRGWLEIDAATGQIKTKDKLDRESVETFDSTERVLSVRLLDVNDNSPRLMEKQAFICVAKPVPVIITAQDGDSAPFSQPFTFALAKKSPNWELSKIEDNTSLVFVLLFPLCTPVKVCNCTELGYCYMAPVERSLSYGMGPTIGILAGTLGFCGKSDKHYVCV</sequence>
<dbReference type="GO" id="GO:0008013">
    <property type="term" value="F:beta-catenin binding"/>
    <property type="evidence" value="ECO:0007669"/>
    <property type="project" value="TreeGrafter"/>
</dbReference>
<dbReference type="InterPro" id="IPR039808">
    <property type="entry name" value="Cadherin"/>
</dbReference>
<dbReference type="SMART" id="SM00112">
    <property type="entry name" value="CA"/>
    <property type="match status" value="6"/>
</dbReference>
<feature type="domain" description="Cadherin" evidence="9">
    <location>
        <begin position="14"/>
        <end position="79"/>
    </location>
</feature>
<dbReference type="FunFam" id="2.60.40.60:FF:000188">
    <property type="entry name" value="Cadherin 17"/>
    <property type="match status" value="1"/>
</dbReference>
<dbReference type="InterPro" id="IPR015919">
    <property type="entry name" value="Cadherin-like_sf"/>
</dbReference>
<comment type="subcellular location">
    <subcellularLocation>
        <location evidence="1">Cell membrane</location>
    </subcellularLocation>
</comment>
<feature type="domain" description="Cadherin" evidence="9">
    <location>
        <begin position="296"/>
        <end position="401"/>
    </location>
</feature>
<evidence type="ECO:0000256" key="4">
    <source>
        <dbReference type="ARBA" id="ARBA00022837"/>
    </source>
</evidence>
<name>A0A8D3B9V0_SCOMX</name>
<dbReference type="GO" id="GO:0016477">
    <property type="term" value="P:cell migration"/>
    <property type="evidence" value="ECO:0007669"/>
    <property type="project" value="TreeGrafter"/>
</dbReference>
<dbReference type="GO" id="GO:0000902">
    <property type="term" value="P:cell morphogenesis"/>
    <property type="evidence" value="ECO:0007669"/>
    <property type="project" value="TreeGrafter"/>
</dbReference>
<evidence type="ECO:0000256" key="1">
    <source>
        <dbReference type="ARBA" id="ARBA00004236"/>
    </source>
</evidence>